<dbReference type="EMBL" id="JBHMBS010000049">
    <property type="protein sequence ID" value="MFB9682199.1"/>
    <property type="molecule type" value="Genomic_DNA"/>
</dbReference>
<dbReference type="Proteomes" id="UP001589610">
    <property type="component" value="Unassembled WGS sequence"/>
</dbReference>
<evidence type="ECO:0000313" key="1">
    <source>
        <dbReference type="EMBL" id="MFB9682199.1"/>
    </source>
</evidence>
<reference evidence="1 2" key="1">
    <citation type="submission" date="2024-09" db="EMBL/GenBank/DDBJ databases">
        <authorList>
            <person name="Sun Q."/>
            <person name="Mori K."/>
        </authorList>
    </citation>
    <scope>NUCLEOTIDE SEQUENCE [LARGE SCALE GENOMIC DNA]</scope>
    <source>
        <strain evidence="1 2">JCM 3028</strain>
    </source>
</reference>
<name>A0ABV5TST8_9ACTN</name>
<keyword evidence="2" id="KW-1185">Reference proteome</keyword>
<evidence type="ECO:0000313" key="2">
    <source>
        <dbReference type="Proteomes" id="UP001589610"/>
    </source>
</evidence>
<organism evidence="1 2">
    <name type="scientific">Streptosporangium vulgare</name>
    <dbReference type="NCBI Taxonomy" id="46190"/>
    <lineage>
        <taxon>Bacteria</taxon>
        <taxon>Bacillati</taxon>
        <taxon>Actinomycetota</taxon>
        <taxon>Actinomycetes</taxon>
        <taxon>Streptosporangiales</taxon>
        <taxon>Streptosporangiaceae</taxon>
        <taxon>Streptosporangium</taxon>
    </lineage>
</organism>
<comment type="caution">
    <text evidence="1">The sequence shown here is derived from an EMBL/GenBank/DDBJ whole genome shotgun (WGS) entry which is preliminary data.</text>
</comment>
<sequence>MEAVQQRQVVVAVEGASASCSATRSARPPLLSIVSSTARPVSCRRRTAVHGFGAFRAARSTSLATLSRSPSTASIRSLR</sequence>
<accession>A0ABV5TST8</accession>
<proteinExistence type="predicted"/>
<protein>
    <submittedName>
        <fullName evidence="1">Uncharacterized protein</fullName>
    </submittedName>
</protein>
<dbReference type="RefSeq" id="WP_386163793.1">
    <property type="nucleotide sequence ID" value="NZ_JBHMBS010000049.1"/>
</dbReference>
<gene>
    <name evidence="1" type="ORF">ACFFRH_42575</name>
</gene>